<dbReference type="Gene3D" id="3.40.50.2000">
    <property type="entry name" value="Glycogen Phosphorylase B"/>
    <property type="match status" value="1"/>
</dbReference>
<dbReference type="AlphaFoldDB" id="A0A0F9JC29"/>
<accession>A0A0F9JC29</accession>
<gene>
    <name evidence="2" type="ORF">LCGC14_1474360</name>
</gene>
<feature type="domain" description="Glycosyl transferase family 1" evidence="1">
    <location>
        <begin position="165"/>
        <end position="239"/>
    </location>
</feature>
<protein>
    <recommendedName>
        <fullName evidence="1">Glycosyl transferase family 1 domain-containing protein</fullName>
    </recommendedName>
</protein>
<proteinExistence type="predicted"/>
<dbReference type="SUPFAM" id="SSF53756">
    <property type="entry name" value="UDP-Glycosyltransferase/glycogen phosphorylase"/>
    <property type="match status" value="1"/>
</dbReference>
<dbReference type="PANTHER" id="PTHR12526:SF630">
    <property type="entry name" value="GLYCOSYLTRANSFERASE"/>
    <property type="match status" value="1"/>
</dbReference>
<dbReference type="EMBL" id="LAZR01010406">
    <property type="protein sequence ID" value="KKM67118.1"/>
    <property type="molecule type" value="Genomic_DNA"/>
</dbReference>
<organism evidence="2">
    <name type="scientific">marine sediment metagenome</name>
    <dbReference type="NCBI Taxonomy" id="412755"/>
    <lineage>
        <taxon>unclassified sequences</taxon>
        <taxon>metagenomes</taxon>
        <taxon>ecological metagenomes</taxon>
    </lineage>
</organism>
<dbReference type="Pfam" id="PF00534">
    <property type="entry name" value="Glycos_transf_1"/>
    <property type="match status" value="1"/>
</dbReference>
<name>A0A0F9JC29_9ZZZZ</name>
<sequence length="281" mass="32173">MRVNIVCENDGWIYGKFVEMFRKYSKHDILINSKEPCNATHYLPYYLTLKKPVHPCTAWHSHQESKNPLRDKFVSVARAVDVPISHSKKYADMLKKEYGIEKAIQIIPGVDLDIFKQRSTRRPSNSLKLIVGYVGRSYSSSTRKNSTMLKKISQLPFVEFRSTGGKIKDVDIPKFYADLDIVISPASVEGGPMAIQESLATGTSVLCYEGVGVVDEFGTGVIKVPFGDSDEFISRLEIIHKTKSYLHYRKPEVMNQMRNQVLNQSWNMFVRKHDRIFDEIT</sequence>
<dbReference type="GO" id="GO:0016757">
    <property type="term" value="F:glycosyltransferase activity"/>
    <property type="evidence" value="ECO:0007669"/>
    <property type="project" value="InterPro"/>
</dbReference>
<dbReference type="PANTHER" id="PTHR12526">
    <property type="entry name" value="GLYCOSYLTRANSFERASE"/>
    <property type="match status" value="1"/>
</dbReference>
<reference evidence="2" key="1">
    <citation type="journal article" date="2015" name="Nature">
        <title>Complex archaea that bridge the gap between prokaryotes and eukaryotes.</title>
        <authorList>
            <person name="Spang A."/>
            <person name="Saw J.H."/>
            <person name="Jorgensen S.L."/>
            <person name="Zaremba-Niedzwiedzka K."/>
            <person name="Martijn J."/>
            <person name="Lind A.E."/>
            <person name="van Eijk R."/>
            <person name="Schleper C."/>
            <person name="Guy L."/>
            <person name="Ettema T.J."/>
        </authorList>
    </citation>
    <scope>NUCLEOTIDE SEQUENCE</scope>
</reference>
<evidence type="ECO:0000259" key="1">
    <source>
        <dbReference type="Pfam" id="PF00534"/>
    </source>
</evidence>
<evidence type="ECO:0000313" key="2">
    <source>
        <dbReference type="EMBL" id="KKM67118.1"/>
    </source>
</evidence>
<dbReference type="InterPro" id="IPR001296">
    <property type="entry name" value="Glyco_trans_1"/>
</dbReference>
<comment type="caution">
    <text evidence="2">The sequence shown here is derived from an EMBL/GenBank/DDBJ whole genome shotgun (WGS) entry which is preliminary data.</text>
</comment>